<evidence type="ECO:0000313" key="2">
    <source>
        <dbReference type="EMBL" id="OMO67055.1"/>
    </source>
</evidence>
<proteinExistence type="predicted"/>
<dbReference type="AlphaFoldDB" id="A0A1R3H9Q1"/>
<organism evidence="2 3">
    <name type="scientific">Corchorus olitorius</name>
    <dbReference type="NCBI Taxonomy" id="93759"/>
    <lineage>
        <taxon>Eukaryota</taxon>
        <taxon>Viridiplantae</taxon>
        <taxon>Streptophyta</taxon>
        <taxon>Embryophyta</taxon>
        <taxon>Tracheophyta</taxon>
        <taxon>Spermatophyta</taxon>
        <taxon>Magnoliopsida</taxon>
        <taxon>eudicotyledons</taxon>
        <taxon>Gunneridae</taxon>
        <taxon>Pentapetalae</taxon>
        <taxon>rosids</taxon>
        <taxon>malvids</taxon>
        <taxon>Malvales</taxon>
        <taxon>Malvaceae</taxon>
        <taxon>Grewioideae</taxon>
        <taxon>Apeibeae</taxon>
        <taxon>Corchorus</taxon>
    </lineage>
</organism>
<dbReference type="InterPro" id="IPR024752">
    <property type="entry name" value="Myb/SANT-like_dom"/>
</dbReference>
<keyword evidence="3" id="KW-1185">Reference proteome</keyword>
<dbReference type="Proteomes" id="UP000187203">
    <property type="component" value="Unassembled WGS sequence"/>
</dbReference>
<dbReference type="OrthoDB" id="10295950at2759"/>
<accession>A0A1R3H9Q1</accession>
<dbReference type="EMBL" id="AWUE01020681">
    <property type="protein sequence ID" value="OMO67055.1"/>
    <property type="molecule type" value="Genomic_DNA"/>
</dbReference>
<gene>
    <name evidence="2" type="ORF">COLO4_30242</name>
</gene>
<protein>
    <recommendedName>
        <fullName evidence="1">Myb/SANT-like domain-containing protein</fullName>
    </recommendedName>
</protein>
<sequence length="160" mass="19026">MDRFGRNGVGNVAVRRPVRWSRDEERALIECSETSMHRNVYRAFRDFELIERLFNVKCPMKNPGIAAIQNHLRSLMRMYKKVHYLLEQGFTFDVETNQVVGTDEQWNAVEPLGRCVRNREFPHFPKLDEIMIYKRQQEAARNDREQEAAPMECEIFIEFA</sequence>
<evidence type="ECO:0000313" key="3">
    <source>
        <dbReference type="Proteomes" id="UP000187203"/>
    </source>
</evidence>
<evidence type="ECO:0000259" key="1">
    <source>
        <dbReference type="Pfam" id="PF12776"/>
    </source>
</evidence>
<feature type="domain" description="Myb/SANT-like" evidence="1">
    <location>
        <begin position="19"/>
        <end position="108"/>
    </location>
</feature>
<reference evidence="3" key="1">
    <citation type="submission" date="2013-09" db="EMBL/GenBank/DDBJ databases">
        <title>Corchorus olitorius genome sequencing.</title>
        <authorList>
            <person name="Alam M."/>
            <person name="Haque M.S."/>
            <person name="Islam M.S."/>
            <person name="Emdad E.M."/>
            <person name="Islam M.M."/>
            <person name="Ahmed B."/>
            <person name="Halim A."/>
            <person name="Hossen Q.M.M."/>
            <person name="Hossain M.Z."/>
            <person name="Ahmed R."/>
            <person name="Khan M.M."/>
            <person name="Islam R."/>
            <person name="Rashid M.M."/>
            <person name="Khan S.A."/>
            <person name="Rahman M.S."/>
            <person name="Alam M."/>
            <person name="Yahiya A.S."/>
            <person name="Khan M.S."/>
            <person name="Azam M.S."/>
            <person name="Haque T."/>
            <person name="Lashkar M.Z.H."/>
            <person name="Akhand A.I."/>
            <person name="Morshed G."/>
            <person name="Roy S."/>
            <person name="Uddin K.S."/>
            <person name="Rabeya T."/>
            <person name="Hossain A.S."/>
            <person name="Chowdhury A."/>
            <person name="Snigdha A.R."/>
            <person name="Mortoza M.S."/>
            <person name="Matin S.A."/>
            <person name="Hoque S.M.E."/>
            <person name="Islam M.K."/>
            <person name="Roy D.K."/>
            <person name="Haider R."/>
            <person name="Moosa M.M."/>
            <person name="Elias S.M."/>
            <person name="Hasan A.M."/>
            <person name="Jahan S."/>
            <person name="Shafiuddin M."/>
            <person name="Mahmood N."/>
            <person name="Shommy N.S."/>
        </authorList>
    </citation>
    <scope>NUCLEOTIDE SEQUENCE [LARGE SCALE GENOMIC DNA]</scope>
    <source>
        <strain evidence="3">cv. O-4</strain>
    </source>
</reference>
<comment type="caution">
    <text evidence="2">The sequence shown here is derived from an EMBL/GenBank/DDBJ whole genome shotgun (WGS) entry which is preliminary data.</text>
</comment>
<name>A0A1R3H9Q1_9ROSI</name>
<dbReference type="Pfam" id="PF12776">
    <property type="entry name" value="Myb_DNA-bind_3"/>
    <property type="match status" value="1"/>
</dbReference>